<dbReference type="AlphaFoldDB" id="K9U0Q5"/>
<dbReference type="InParanoid" id="K9U0Q5"/>
<dbReference type="STRING" id="251229.Chro_3212"/>
<reference evidence="1 2" key="1">
    <citation type="submission" date="2012-06" db="EMBL/GenBank/DDBJ databases">
        <title>Finished chromosome of genome of Chroococcidiopsis thermalis PCC 7203.</title>
        <authorList>
            <consortium name="US DOE Joint Genome Institute"/>
            <person name="Gugger M."/>
            <person name="Coursin T."/>
            <person name="Rippka R."/>
            <person name="Tandeau De Marsac N."/>
            <person name="Huntemann M."/>
            <person name="Wei C.-L."/>
            <person name="Han J."/>
            <person name="Detter J.C."/>
            <person name="Han C."/>
            <person name="Tapia R."/>
            <person name="Davenport K."/>
            <person name="Daligault H."/>
            <person name="Erkkila T."/>
            <person name="Gu W."/>
            <person name="Munk A.C.C."/>
            <person name="Teshima H."/>
            <person name="Xu Y."/>
            <person name="Chain P."/>
            <person name="Chen A."/>
            <person name="Krypides N."/>
            <person name="Mavromatis K."/>
            <person name="Markowitz V."/>
            <person name="Szeto E."/>
            <person name="Ivanova N."/>
            <person name="Mikhailova N."/>
            <person name="Ovchinnikova G."/>
            <person name="Pagani I."/>
            <person name="Pati A."/>
            <person name="Goodwin L."/>
            <person name="Peters L."/>
            <person name="Pitluck S."/>
            <person name="Woyke T."/>
            <person name="Kerfeld C."/>
        </authorList>
    </citation>
    <scope>NUCLEOTIDE SEQUENCE [LARGE SCALE GENOMIC DNA]</scope>
    <source>
        <strain evidence="1 2">PCC 7203</strain>
    </source>
</reference>
<dbReference type="EMBL" id="CP003597">
    <property type="protein sequence ID" value="AFY88677.1"/>
    <property type="molecule type" value="Genomic_DNA"/>
</dbReference>
<keyword evidence="2" id="KW-1185">Reference proteome</keyword>
<dbReference type="Proteomes" id="UP000010384">
    <property type="component" value="Chromosome"/>
</dbReference>
<dbReference type="HOGENOM" id="CLU_2449272_0_0_3"/>
<proteinExistence type="predicted"/>
<organism evidence="1 2">
    <name type="scientific">Chroococcidiopsis thermalis (strain PCC 7203)</name>
    <dbReference type="NCBI Taxonomy" id="251229"/>
    <lineage>
        <taxon>Bacteria</taxon>
        <taxon>Bacillati</taxon>
        <taxon>Cyanobacteriota</taxon>
        <taxon>Cyanophyceae</taxon>
        <taxon>Chroococcidiopsidales</taxon>
        <taxon>Chroococcidiopsidaceae</taxon>
        <taxon>Chroococcidiopsis</taxon>
    </lineage>
</organism>
<protein>
    <submittedName>
        <fullName evidence="1">Uncharacterized protein</fullName>
    </submittedName>
</protein>
<evidence type="ECO:0000313" key="1">
    <source>
        <dbReference type="EMBL" id="AFY88677.1"/>
    </source>
</evidence>
<sequence length="89" mass="10490">MWLRFLYIHEKAIVEGNEANEQRIRDSKKRTADLVLQLAQNEEQRQNALTAVIQQQIDLRLQKFKNAIALENLEYIKQQNLLEVLNKSA</sequence>
<accession>K9U0Q5</accession>
<name>K9U0Q5_CHRTP</name>
<gene>
    <name evidence="1" type="ORF">Chro_3212</name>
</gene>
<dbReference type="KEGG" id="cthe:Chro_3212"/>
<evidence type="ECO:0000313" key="2">
    <source>
        <dbReference type="Proteomes" id="UP000010384"/>
    </source>
</evidence>
<dbReference type="RefSeq" id="WP_015155223.1">
    <property type="nucleotide sequence ID" value="NC_019695.1"/>
</dbReference>